<keyword evidence="4" id="KW-1185">Reference proteome</keyword>
<feature type="transmembrane region" description="Helical" evidence="2">
    <location>
        <begin position="12"/>
        <end position="33"/>
    </location>
</feature>
<keyword evidence="2" id="KW-0812">Transmembrane</keyword>
<evidence type="ECO:0000313" key="3">
    <source>
        <dbReference type="EMBL" id="KAF5359099.1"/>
    </source>
</evidence>
<dbReference type="AlphaFoldDB" id="A0A8H5G670"/>
<organism evidence="3 4">
    <name type="scientific">Leucocoprinus leucothites</name>
    <dbReference type="NCBI Taxonomy" id="201217"/>
    <lineage>
        <taxon>Eukaryota</taxon>
        <taxon>Fungi</taxon>
        <taxon>Dikarya</taxon>
        <taxon>Basidiomycota</taxon>
        <taxon>Agaricomycotina</taxon>
        <taxon>Agaricomycetes</taxon>
        <taxon>Agaricomycetidae</taxon>
        <taxon>Agaricales</taxon>
        <taxon>Agaricineae</taxon>
        <taxon>Agaricaceae</taxon>
        <taxon>Leucocoprinus</taxon>
    </lineage>
</organism>
<evidence type="ECO:0000256" key="2">
    <source>
        <dbReference type="SAM" id="Phobius"/>
    </source>
</evidence>
<accession>A0A8H5G670</accession>
<keyword evidence="2" id="KW-1133">Transmembrane helix</keyword>
<gene>
    <name evidence="3" type="ORF">D9756_003532</name>
</gene>
<reference evidence="3 4" key="1">
    <citation type="journal article" date="2020" name="ISME J.">
        <title>Uncovering the hidden diversity of litter-decomposition mechanisms in mushroom-forming fungi.</title>
        <authorList>
            <person name="Floudas D."/>
            <person name="Bentzer J."/>
            <person name="Ahren D."/>
            <person name="Johansson T."/>
            <person name="Persson P."/>
            <person name="Tunlid A."/>
        </authorList>
    </citation>
    <scope>NUCLEOTIDE SEQUENCE [LARGE SCALE GENOMIC DNA]</scope>
    <source>
        <strain evidence="3 4">CBS 146.42</strain>
    </source>
</reference>
<dbReference type="EMBL" id="JAACJO010000004">
    <property type="protein sequence ID" value="KAF5359099.1"/>
    <property type="molecule type" value="Genomic_DNA"/>
</dbReference>
<dbReference type="Proteomes" id="UP000559027">
    <property type="component" value="Unassembled WGS sequence"/>
</dbReference>
<feature type="transmembrane region" description="Helical" evidence="2">
    <location>
        <begin position="134"/>
        <end position="153"/>
    </location>
</feature>
<comment type="caution">
    <text evidence="3">The sequence shown here is derived from an EMBL/GenBank/DDBJ whole genome shotgun (WGS) entry which is preliminary data.</text>
</comment>
<evidence type="ECO:0000313" key="4">
    <source>
        <dbReference type="Proteomes" id="UP000559027"/>
    </source>
</evidence>
<evidence type="ECO:0008006" key="5">
    <source>
        <dbReference type="Google" id="ProtNLM"/>
    </source>
</evidence>
<name>A0A8H5G670_9AGAR</name>
<proteinExistence type="predicted"/>
<feature type="coiled-coil region" evidence="1">
    <location>
        <begin position="208"/>
        <end position="242"/>
    </location>
</feature>
<evidence type="ECO:0000256" key="1">
    <source>
        <dbReference type="SAM" id="Coils"/>
    </source>
</evidence>
<dbReference type="OrthoDB" id="3040916at2759"/>
<feature type="transmembrane region" description="Helical" evidence="2">
    <location>
        <begin position="71"/>
        <end position="92"/>
    </location>
</feature>
<keyword evidence="1" id="KW-0175">Coiled coil</keyword>
<keyword evidence="2" id="KW-0472">Membrane</keyword>
<protein>
    <recommendedName>
        <fullName evidence="5">MARVEL domain-containing protein</fullName>
    </recommendedName>
</protein>
<feature type="transmembrane region" description="Helical" evidence="2">
    <location>
        <begin position="45"/>
        <end position="64"/>
    </location>
</feature>
<sequence length="244" mass="27283">MQDKLFHTRNAAFAIYLILSLAALGISAHWASLTTPEGLFLDFEGIGIVASALSIIVLSTFLFVGAFRKNAALTIIAVELPALIVLSVLFLAEGAILNDRIKVEAPFGCNDPFRFSPFGMKICQELVSLRGLSFSIFALMIIYWLPLLVMTIIELTQGRNVFTLSVREVEFSLHSQTHAQAITNGVMQEMGPKDPNGDLDHQHYDLAQQQQQQQIQLQQLQLQQLQQQQAMLQQQNMQQGRQEV</sequence>